<organism evidence="8 9">
    <name type="scientific">Pedobacter chinensis</name>
    <dbReference type="NCBI Taxonomy" id="2282421"/>
    <lineage>
        <taxon>Bacteria</taxon>
        <taxon>Pseudomonadati</taxon>
        <taxon>Bacteroidota</taxon>
        <taxon>Sphingobacteriia</taxon>
        <taxon>Sphingobacteriales</taxon>
        <taxon>Sphingobacteriaceae</taxon>
        <taxon>Pedobacter</taxon>
    </lineage>
</organism>
<comment type="caution">
    <text evidence="8">The sequence shown here is derived from an EMBL/GenBank/DDBJ whole genome shotgun (WGS) entry which is preliminary data.</text>
</comment>
<comment type="subcellular location">
    <subcellularLocation>
        <location evidence="1">Cell outer membrane</location>
    </subcellularLocation>
</comment>
<evidence type="ECO:0000259" key="6">
    <source>
        <dbReference type="Pfam" id="PF07980"/>
    </source>
</evidence>
<evidence type="ECO:0000256" key="5">
    <source>
        <dbReference type="ARBA" id="ARBA00023237"/>
    </source>
</evidence>
<keyword evidence="3" id="KW-0732">Signal</keyword>
<dbReference type="SUPFAM" id="SSF48452">
    <property type="entry name" value="TPR-like"/>
    <property type="match status" value="1"/>
</dbReference>
<feature type="domain" description="SusD-like N-terminal" evidence="7">
    <location>
        <begin position="24"/>
        <end position="227"/>
    </location>
</feature>
<keyword evidence="9" id="KW-1185">Reference proteome</keyword>
<dbReference type="EMBL" id="QPKV01000009">
    <property type="protein sequence ID" value="RDC54957.1"/>
    <property type="molecule type" value="Genomic_DNA"/>
</dbReference>
<gene>
    <name evidence="8" type="ORF">DU508_19300</name>
</gene>
<dbReference type="Pfam" id="PF07980">
    <property type="entry name" value="SusD_RagB"/>
    <property type="match status" value="1"/>
</dbReference>
<evidence type="ECO:0000256" key="3">
    <source>
        <dbReference type="ARBA" id="ARBA00022729"/>
    </source>
</evidence>
<dbReference type="RefSeq" id="WP_115404405.1">
    <property type="nucleotide sequence ID" value="NZ_QPKV01000009.1"/>
</dbReference>
<accession>A0A369PVD3</accession>
<dbReference type="Gene3D" id="1.25.40.390">
    <property type="match status" value="1"/>
</dbReference>
<evidence type="ECO:0000259" key="7">
    <source>
        <dbReference type="Pfam" id="PF14322"/>
    </source>
</evidence>
<dbReference type="AlphaFoldDB" id="A0A369PVD3"/>
<evidence type="ECO:0000256" key="2">
    <source>
        <dbReference type="ARBA" id="ARBA00006275"/>
    </source>
</evidence>
<dbReference type="InterPro" id="IPR033985">
    <property type="entry name" value="SusD-like_N"/>
</dbReference>
<reference evidence="8 9" key="1">
    <citation type="submission" date="2018-07" db="EMBL/GenBank/DDBJ databases">
        <title>Pedobacter sp. nov., isolated from soil.</title>
        <authorList>
            <person name="Zhou L.Y."/>
            <person name="Du Z.J."/>
        </authorList>
    </citation>
    <scope>NUCLEOTIDE SEQUENCE [LARGE SCALE GENOMIC DNA]</scope>
    <source>
        <strain evidence="8 9">JDX94</strain>
    </source>
</reference>
<evidence type="ECO:0000313" key="9">
    <source>
        <dbReference type="Proteomes" id="UP000253961"/>
    </source>
</evidence>
<evidence type="ECO:0000313" key="8">
    <source>
        <dbReference type="EMBL" id="RDC54957.1"/>
    </source>
</evidence>
<dbReference type="PROSITE" id="PS51257">
    <property type="entry name" value="PROKAR_LIPOPROTEIN"/>
    <property type="match status" value="1"/>
</dbReference>
<keyword evidence="4" id="KW-0472">Membrane</keyword>
<proteinExistence type="inferred from homology"/>
<protein>
    <submittedName>
        <fullName evidence="8">RagB/SusD family nutrient uptake outer membrane protein</fullName>
    </submittedName>
</protein>
<dbReference type="InterPro" id="IPR012944">
    <property type="entry name" value="SusD_RagB_dom"/>
</dbReference>
<dbReference type="InterPro" id="IPR011990">
    <property type="entry name" value="TPR-like_helical_dom_sf"/>
</dbReference>
<dbReference type="Pfam" id="PF14322">
    <property type="entry name" value="SusD-like_3"/>
    <property type="match status" value="1"/>
</dbReference>
<evidence type="ECO:0000256" key="4">
    <source>
        <dbReference type="ARBA" id="ARBA00023136"/>
    </source>
</evidence>
<feature type="domain" description="RagB/SusD" evidence="6">
    <location>
        <begin position="362"/>
        <end position="462"/>
    </location>
</feature>
<dbReference type="OrthoDB" id="1147023at2"/>
<sequence>MKLKKNKFIATCVVVAFMSQSCNKYLDKEPDNRTEINTVEKVAQLVATAYPQYDYLTFTEAASDNAEDKGSGVGTVADVSTRPYFWQDVVGSGTGTSTNYWNGCYAGIAAANQALESIDQNDFGSAVNPYKGEALVARAYAHFMLVTLFSKAYQIGGTNDSPGIPYVTEPETVVIKQYERETVQKTYEKIEKDLTEGIALLSASAYEVPKYHFTPAAAHAFASRFYLFKGEWQKVIDHVSAIVPSGDFLSYLRPINSTLKNMTLAEFNAAFTRSDQKSILLLANQYSGYQRLTSPRYGYGQTLVRMFEASRNYSGKALAHKIIYYSVPNYTTYKYKEYFYRVSPNASTGYPYIMSPLLSVDEALMNRAEAYAQLNQLDKAIKDVTDFMSVRINNYSASADAPTIAKAKTYYSIMDDKEAVIKLILESKKFEFLQEGIRWFDILRHRLTVKHNVYDTDGAETFIELGPDDNRRMFQIPEEASLSGVPLNPR</sequence>
<keyword evidence="5" id="KW-0998">Cell outer membrane</keyword>
<dbReference type="GO" id="GO:0009279">
    <property type="term" value="C:cell outer membrane"/>
    <property type="evidence" value="ECO:0007669"/>
    <property type="project" value="UniProtKB-SubCell"/>
</dbReference>
<evidence type="ECO:0000256" key="1">
    <source>
        <dbReference type="ARBA" id="ARBA00004442"/>
    </source>
</evidence>
<dbReference type="Proteomes" id="UP000253961">
    <property type="component" value="Unassembled WGS sequence"/>
</dbReference>
<name>A0A369PVD3_9SPHI</name>
<comment type="similarity">
    <text evidence="2">Belongs to the SusD family.</text>
</comment>